<evidence type="ECO:0000256" key="2">
    <source>
        <dbReference type="ARBA" id="ARBA00023125"/>
    </source>
</evidence>
<dbReference type="InterPro" id="IPR018060">
    <property type="entry name" value="HTH_AraC"/>
</dbReference>
<dbReference type="SUPFAM" id="SSF46689">
    <property type="entry name" value="Homeodomain-like"/>
    <property type="match status" value="1"/>
</dbReference>
<keyword evidence="2" id="KW-0238">DNA-binding</keyword>
<evidence type="ECO:0000256" key="3">
    <source>
        <dbReference type="ARBA" id="ARBA00023163"/>
    </source>
</evidence>
<dbReference type="InterPro" id="IPR009057">
    <property type="entry name" value="Homeodomain-like_sf"/>
</dbReference>
<proteinExistence type="predicted"/>
<sequence length="272" mass="28970">MKALVTDGASTSPRSVHYVSGPPGELRWEGTALLRAGVLAFGGSIGPTALHAHHAVQVVAACTPVVVVDASGIRHRGTHVIVPADAPHRIATGAERGTAIYLDPESVAGAAADRRAHTHGWADCEHSLPIDPVRETLAELVAEVVDDLERDNSHSIEAERHEAVSEVLRLLPSIVGDGPIRGADVARRVGISATRLTHLFTEQVGIPLRPYILWLRLHVAITRVRSGDDLTAAAHAAGFADSSHLTRTCRRTFGLPPSALNRRVDWDLGDAP</sequence>
<protein>
    <submittedName>
        <fullName evidence="5">Helix-turn-helix domain-containing protein</fullName>
    </submittedName>
</protein>
<feature type="domain" description="HTH araC/xylS-type" evidence="4">
    <location>
        <begin position="165"/>
        <end position="263"/>
    </location>
</feature>
<dbReference type="SMART" id="SM00342">
    <property type="entry name" value="HTH_ARAC"/>
    <property type="match status" value="1"/>
</dbReference>
<dbReference type="Proteomes" id="UP001432062">
    <property type="component" value="Chromosome"/>
</dbReference>
<dbReference type="InterPro" id="IPR050204">
    <property type="entry name" value="AraC_XylS_family_regulators"/>
</dbReference>
<dbReference type="PANTHER" id="PTHR46796:SF15">
    <property type="entry name" value="BLL1074 PROTEIN"/>
    <property type="match status" value="1"/>
</dbReference>
<dbReference type="EMBL" id="CP109441">
    <property type="protein sequence ID" value="WUV51382.1"/>
    <property type="molecule type" value="Genomic_DNA"/>
</dbReference>
<keyword evidence="6" id="KW-1185">Reference proteome</keyword>
<gene>
    <name evidence="5" type="ORF">OG563_40790</name>
</gene>
<evidence type="ECO:0000256" key="1">
    <source>
        <dbReference type="ARBA" id="ARBA00023015"/>
    </source>
</evidence>
<keyword evidence="1" id="KW-0805">Transcription regulation</keyword>
<dbReference type="Pfam" id="PF12833">
    <property type="entry name" value="HTH_18"/>
    <property type="match status" value="1"/>
</dbReference>
<dbReference type="Gene3D" id="1.10.10.60">
    <property type="entry name" value="Homeodomain-like"/>
    <property type="match status" value="1"/>
</dbReference>
<dbReference type="PROSITE" id="PS01124">
    <property type="entry name" value="HTH_ARAC_FAMILY_2"/>
    <property type="match status" value="1"/>
</dbReference>
<name>A0ABZ1ZBD9_9NOCA</name>
<accession>A0ABZ1ZBD9</accession>
<evidence type="ECO:0000313" key="5">
    <source>
        <dbReference type="EMBL" id="WUV51382.1"/>
    </source>
</evidence>
<evidence type="ECO:0000259" key="4">
    <source>
        <dbReference type="PROSITE" id="PS01124"/>
    </source>
</evidence>
<dbReference type="PANTHER" id="PTHR46796">
    <property type="entry name" value="HTH-TYPE TRANSCRIPTIONAL ACTIVATOR RHAS-RELATED"/>
    <property type="match status" value="1"/>
</dbReference>
<reference evidence="5" key="1">
    <citation type="submission" date="2022-10" db="EMBL/GenBank/DDBJ databases">
        <title>The complete genomes of actinobacterial strains from the NBC collection.</title>
        <authorList>
            <person name="Joergensen T.S."/>
            <person name="Alvarez Arevalo M."/>
            <person name="Sterndorff E.B."/>
            <person name="Faurdal D."/>
            <person name="Vuksanovic O."/>
            <person name="Mourched A.-S."/>
            <person name="Charusanti P."/>
            <person name="Shaw S."/>
            <person name="Blin K."/>
            <person name="Weber T."/>
        </authorList>
    </citation>
    <scope>NUCLEOTIDE SEQUENCE</scope>
    <source>
        <strain evidence="5">NBC_01482</strain>
    </source>
</reference>
<keyword evidence="3" id="KW-0804">Transcription</keyword>
<evidence type="ECO:0000313" key="6">
    <source>
        <dbReference type="Proteomes" id="UP001432062"/>
    </source>
</evidence>
<organism evidence="5 6">
    <name type="scientific">Nocardia vinacea</name>
    <dbReference type="NCBI Taxonomy" id="96468"/>
    <lineage>
        <taxon>Bacteria</taxon>
        <taxon>Bacillati</taxon>
        <taxon>Actinomycetota</taxon>
        <taxon>Actinomycetes</taxon>
        <taxon>Mycobacteriales</taxon>
        <taxon>Nocardiaceae</taxon>
        <taxon>Nocardia</taxon>
    </lineage>
</organism>